<dbReference type="EMBL" id="CM023471">
    <property type="protein sequence ID" value="KAH7966465.1"/>
    <property type="molecule type" value="Genomic_DNA"/>
</dbReference>
<comment type="caution">
    <text evidence="1">The sequence shown here is derived from an EMBL/GenBank/DDBJ whole genome shotgun (WGS) entry which is preliminary data.</text>
</comment>
<organism evidence="1 2">
    <name type="scientific">Dermacentor silvarum</name>
    <name type="common">Tick</name>
    <dbReference type="NCBI Taxonomy" id="543639"/>
    <lineage>
        <taxon>Eukaryota</taxon>
        <taxon>Metazoa</taxon>
        <taxon>Ecdysozoa</taxon>
        <taxon>Arthropoda</taxon>
        <taxon>Chelicerata</taxon>
        <taxon>Arachnida</taxon>
        <taxon>Acari</taxon>
        <taxon>Parasitiformes</taxon>
        <taxon>Ixodida</taxon>
        <taxon>Ixodoidea</taxon>
        <taxon>Ixodidae</taxon>
        <taxon>Rhipicephalinae</taxon>
        <taxon>Dermacentor</taxon>
    </lineage>
</organism>
<dbReference type="Proteomes" id="UP000821865">
    <property type="component" value="Chromosome 2"/>
</dbReference>
<proteinExistence type="predicted"/>
<evidence type="ECO:0000313" key="1">
    <source>
        <dbReference type="EMBL" id="KAH7966465.1"/>
    </source>
</evidence>
<reference evidence="1" key="1">
    <citation type="submission" date="2020-05" db="EMBL/GenBank/DDBJ databases">
        <title>Large-scale comparative analyses of tick genomes elucidate their genetic diversity and vector capacities.</title>
        <authorList>
            <person name="Jia N."/>
            <person name="Wang J."/>
            <person name="Shi W."/>
            <person name="Du L."/>
            <person name="Sun Y."/>
            <person name="Zhan W."/>
            <person name="Jiang J."/>
            <person name="Wang Q."/>
            <person name="Zhang B."/>
            <person name="Ji P."/>
            <person name="Sakyi L.B."/>
            <person name="Cui X."/>
            <person name="Yuan T."/>
            <person name="Jiang B."/>
            <person name="Yang W."/>
            <person name="Lam T.T.-Y."/>
            <person name="Chang Q."/>
            <person name="Ding S."/>
            <person name="Wang X."/>
            <person name="Zhu J."/>
            <person name="Ruan X."/>
            <person name="Zhao L."/>
            <person name="Wei J."/>
            <person name="Que T."/>
            <person name="Du C."/>
            <person name="Cheng J."/>
            <person name="Dai P."/>
            <person name="Han X."/>
            <person name="Huang E."/>
            <person name="Gao Y."/>
            <person name="Liu J."/>
            <person name="Shao H."/>
            <person name="Ye R."/>
            <person name="Li L."/>
            <person name="Wei W."/>
            <person name="Wang X."/>
            <person name="Wang C."/>
            <person name="Yang T."/>
            <person name="Huo Q."/>
            <person name="Li W."/>
            <person name="Guo W."/>
            <person name="Chen H."/>
            <person name="Zhou L."/>
            <person name="Ni X."/>
            <person name="Tian J."/>
            <person name="Zhou Y."/>
            <person name="Sheng Y."/>
            <person name="Liu T."/>
            <person name="Pan Y."/>
            <person name="Xia L."/>
            <person name="Li J."/>
            <person name="Zhao F."/>
            <person name="Cao W."/>
        </authorList>
    </citation>
    <scope>NUCLEOTIDE SEQUENCE</scope>
    <source>
        <strain evidence="1">Dsil-2018</strain>
    </source>
</reference>
<keyword evidence="2" id="KW-1185">Reference proteome</keyword>
<gene>
    <name evidence="1" type="ORF">HPB49_016553</name>
</gene>
<protein>
    <submittedName>
        <fullName evidence="1">Uncharacterized protein</fullName>
    </submittedName>
</protein>
<sequence length="566" mass="61023">MIRAQASKERILAGMVLQLRTLLSLRLPQNMARTLPASARRHHLPFHSVPCAQRWIDHNCDVGRRSHSSCHKQWGAPERSLPSVGHGPRNGRAPQWTGPPTEIRPVSFVYRWCVNHQGQPNDEGHLSVATVACKPLVSETANKVLKMASRSKSAETPPDAGPAPCLAQSRGAGAPLRMLKRTVMLETVSKSVTERKESTKQVTDQATGVERRRDSHIESSTTEEVRSKRQEETVESYDSAPLLAASQPTLSTQAPPATVAGGGSSVPDVSADASRKSSPKHPVAIRVQDDHAEEETTSPAGRPEAPDHPAQHAGPIAPGASILRAPSSEDLDSRKSTGHKLEFQEEEPEYTRAPLVKPPADLALKAAASSDQGDDDDEVAEPPPSRFNMRRKDSIAVAKLRMLRQQEGEASEEEPLDEDEAELGAASPEKKHPVFRPPTVISIVPEEEASTASELIDAAAGKGPPSAADDDSKAVEGKPQTITESSTHVDKQVTSTEKQEVQTFANETVTRVDADEVVKKTRSEVTSETTAMVPREASAATIVATVVDDVSATVKTPMDNRSMHSL</sequence>
<accession>A0ACB8DES3</accession>
<evidence type="ECO:0000313" key="2">
    <source>
        <dbReference type="Proteomes" id="UP000821865"/>
    </source>
</evidence>
<name>A0ACB8DES3_DERSI</name>